<reference evidence="9 10" key="1">
    <citation type="submission" date="2019-11" db="EMBL/GenBank/DDBJ databases">
        <title>Whole-genome sequence of a the green, strictly anaerobic photosynthetic bacterium Heliobacillus mobilis DSM 6151.</title>
        <authorList>
            <person name="Kyndt J.A."/>
            <person name="Meyer T.E."/>
        </authorList>
    </citation>
    <scope>NUCLEOTIDE SEQUENCE [LARGE SCALE GENOMIC DNA]</scope>
    <source>
        <strain evidence="9 10">DSM 6151</strain>
    </source>
</reference>
<evidence type="ECO:0000256" key="6">
    <source>
        <dbReference type="ARBA" id="ARBA00022989"/>
    </source>
</evidence>
<gene>
    <name evidence="9" type="ORF">GJ688_08955</name>
</gene>
<proteinExistence type="inferred from homology"/>
<dbReference type="GO" id="GO:0005886">
    <property type="term" value="C:plasma membrane"/>
    <property type="evidence" value="ECO:0007669"/>
    <property type="project" value="UniProtKB-SubCell"/>
</dbReference>
<keyword evidence="10" id="KW-1185">Reference proteome</keyword>
<evidence type="ECO:0000256" key="7">
    <source>
        <dbReference type="ARBA" id="ARBA00023136"/>
    </source>
</evidence>
<evidence type="ECO:0000256" key="2">
    <source>
        <dbReference type="ARBA" id="ARBA00009142"/>
    </source>
</evidence>
<evidence type="ECO:0000313" key="10">
    <source>
        <dbReference type="Proteomes" id="UP000430670"/>
    </source>
</evidence>
<dbReference type="PANTHER" id="PTHR30269">
    <property type="entry name" value="TRANSMEMBRANE PROTEIN YFCA"/>
    <property type="match status" value="1"/>
</dbReference>
<protein>
    <recommendedName>
        <fullName evidence="8">Probable membrane transporter protein</fullName>
    </recommendedName>
</protein>
<keyword evidence="7 8" id="KW-0472">Membrane</keyword>
<evidence type="ECO:0000256" key="8">
    <source>
        <dbReference type="RuleBase" id="RU363041"/>
    </source>
</evidence>
<name>A0A6I3SKR5_HELMO</name>
<evidence type="ECO:0000313" key="9">
    <source>
        <dbReference type="EMBL" id="MTV49107.1"/>
    </source>
</evidence>
<evidence type="ECO:0000256" key="1">
    <source>
        <dbReference type="ARBA" id="ARBA00004651"/>
    </source>
</evidence>
<dbReference type="AlphaFoldDB" id="A0A6I3SKR5"/>
<evidence type="ECO:0000256" key="4">
    <source>
        <dbReference type="ARBA" id="ARBA00022475"/>
    </source>
</evidence>
<dbReference type="EMBL" id="WNKU01000008">
    <property type="protein sequence ID" value="MTV49107.1"/>
    <property type="molecule type" value="Genomic_DNA"/>
</dbReference>
<dbReference type="InterPro" id="IPR052017">
    <property type="entry name" value="TSUP"/>
</dbReference>
<comment type="similarity">
    <text evidence="2 8">Belongs to the 4-toluene sulfonate uptake permease (TSUP) (TC 2.A.102) family.</text>
</comment>
<dbReference type="RefSeq" id="WP_155476209.1">
    <property type="nucleotide sequence ID" value="NZ_WNKU01000008.1"/>
</dbReference>
<feature type="transmembrane region" description="Helical" evidence="8">
    <location>
        <begin position="108"/>
        <end position="125"/>
    </location>
</feature>
<feature type="transmembrane region" description="Helical" evidence="8">
    <location>
        <begin position="236"/>
        <end position="254"/>
    </location>
</feature>
<feature type="transmembrane region" description="Helical" evidence="8">
    <location>
        <begin position="50"/>
        <end position="73"/>
    </location>
</feature>
<dbReference type="PANTHER" id="PTHR30269:SF23">
    <property type="entry name" value="MEMBRANE TRANSPORTER PROTEIN YDHB-RELATED"/>
    <property type="match status" value="1"/>
</dbReference>
<evidence type="ECO:0000256" key="3">
    <source>
        <dbReference type="ARBA" id="ARBA00022448"/>
    </source>
</evidence>
<evidence type="ECO:0000256" key="5">
    <source>
        <dbReference type="ARBA" id="ARBA00022692"/>
    </source>
</evidence>
<dbReference type="Pfam" id="PF01925">
    <property type="entry name" value="TauE"/>
    <property type="match status" value="1"/>
</dbReference>
<feature type="transmembrane region" description="Helical" evidence="8">
    <location>
        <begin position="172"/>
        <end position="191"/>
    </location>
</feature>
<dbReference type="Proteomes" id="UP000430670">
    <property type="component" value="Unassembled WGS sequence"/>
</dbReference>
<feature type="transmembrane region" description="Helical" evidence="8">
    <location>
        <begin position="79"/>
        <end position="101"/>
    </location>
</feature>
<feature type="transmembrane region" description="Helical" evidence="8">
    <location>
        <begin position="15"/>
        <end position="38"/>
    </location>
</feature>
<dbReference type="OrthoDB" id="9777163at2"/>
<dbReference type="InterPro" id="IPR002781">
    <property type="entry name" value="TM_pro_TauE-like"/>
</dbReference>
<feature type="transmembrane region" description="Helical" evidence="8">
    <location>
        <begin position="212"/>
        <end position="230"/>
    </location>
</feature>
<keyword evidence="3" id="KW-0813">Transport</keyword>
<keyword evidence="4 8" id="KW-1003">Cell membrane</keyword>
<comment type="subcellular location">
    <subcellularLocation>
        <location evidence="1 8">Cell membrane</location>
        <topology evidence="1 8">Multi-pass membrane protein</topology>
    </subcellularLocation>
</comment>
<keyword evidence="5 8" id="KW-0812">Transmembrane</keyword>
<comment type="caution">
    <text evidence="9">The sequence shown here is derived from an EMBL/GenBank/DDBJ whole genome shotgun (WGS) entry which is preliminary data.</text>
</comment>
<sequence length="286" mass="30403">MEEVVTTELTFSPSLILVLSFFFGILGSLLGLGGALFLTPVLTIFMGVPIHYAIGAGFISIIATSSGSAAAYVRDRITNIRVGMFLEIATTVGAISGAYISGLISSQLLFIVFSAMMFFSAFMMFRNRNVEFVEIAEEHALAERLGLSGEYVDKALGRNIVYKTQNPLQGLGLMYVAGVLSGLLGIGNGALKVLAMDQIMKMPVKVSSATSNFMMGVTAAASAGVFFARGDIHPAIAAPVALGMMLGATTGSRIMNRLRAKTLRKIFVPILLLIAVQMLLKGLEVM</sequence>
<feature type="transmembrane region" description="Helical" evidence="8">
    <location>
        <begin position="266"/>
        <end position="283"/>
    </location>
</feature>
<accession>A0A6I3SKR5</accession>
<keyword evidence="6 8" id="KW-1133">Transmembrane helix</keyword>
<organism evidence="9 10">
    <name type="scientific">Heliobacterium mobile</name>
    <name type="common">Heliobacillus mobilis</name>
    <dbReference type="NCBI Taxonomy" id="28064"/>
    <lineage>
        <taxon>Bacteria</taxon>
        <taxon>Bacillati</taxon>
        <taxon>Bacillota</taxon>
        <taxon>Clostridia</taxon>
        <taxon>Eubacteriales</taxon>
        <taxon>Heliobacteriaceae</taxon>
        <taxon>Heliobacterium</taxon>
    </lineage>
</organism>